<comment type="similarity">
    <text evidence="2 10">Belongs to the MscL family.</text>
</comment>
<evidence type="ECO:0000256" key="1">
    <source>
        <dbReference type="ARBA" id="ARBA00004651"/>
    </source>
</evidence>
<keyword evidence="3 10" id="KW-0813">Transport</keyword>
<dbReference type="SUPFAM" id="SSF81330">
    <property type="entry name" value="Gated mechanosensitive channel"/>
    <property type="match status" value="1"/>
</dbReference>
<keyword evidence="10" id="KW-0997">Cell inner membrane</keyword>
<accession>A0A9D2ZPI2</accession>
<dbReference type="EMBL" id="DWUQ01000185">
    <property type="protein sequence ID" value="HJD45117.1"/>
    <property type="molecule type" value="Genomic_DNA"/>
</dbReference>
<sequence length="173" mass="18931">MGRTSGFLHEFRNFAVKGNMIDLAVGVIIGGAFSKIIDSLVRDVFMPVISFILGGEVDFSNRFLVLRTPDGYSGSRTLEALNEAGAVVLQWGNFLTVFINFILLAFVVFLMVKMVNKMRTALHHEEAKKEEAAPPPATPEDIQLLREIRDALKQRSDAPTPSTGTAPTPPTLG</sequence>
<dbReference type="GO" id="GO:0005886">
    <property type="term" value="C:plasma membrane"/>
    <property type="evidence" value="ECO:0007669"/>
    <property type="project" value="UniProtKB-SubCell"/>
</dbReference>
<evidence type="ECO:0000256" key="4">
    <source>
        <dbReference type="ARBA" id="ARBA00022475"/>
    </source>
</evidence>
<comment type="subcellular location">
    <subcellularLocation>
        <location evidence="10">Cell inner membrane</location>
        <topology evidence="10">Multi-pass membrane protein</topology>
    </subcellularLocation>
    <subcellularLocation>
        <location evidence="1">Cell membrane</location>
        <topology evidence="1">Multi-pass membrane protein</topology>
    </subcellularLocation>
</comment>
<dbReference type="InterPro" id="IPR019823">
    <property type="entry name" value="Mechanosensitive_channel_CS"/>
</dbReference>
<dbReference type="NCBIfam" id="NF001843">
    <property type="entry name" value="PRK00567.1-4"/>
    <property type="match status" value="1"/>
</dbReference>
<dbReference type="PANTHER" id="PTHR30266:SF2">
    <property type="entry name" value="LARGE-CONDUCTANCE MECHANOSENSITIVE CHANNEL"/>
    <property type="match status" value="1"/>
</dbReference>
<feature type="transmembrane region" description="Helical" evidence="10">
    <location>
        <begin position="91"/>
        <end position="112"/>
    </location>
</feature>
<name>A0A9D2ZPI2_9BURK</name>
<evidence type="ECO:0000256" key="2">
    <source>
        <dbReference type="ARBA" id="ARBA00007254"/>
    </source>
</evidence>
<dbReference type="Pfam" id="PF01741">
    <property type="entry name" value="MscL"/>
    <property type="match status" value="1"/>
</dbReference>
<keyword evidence="6 10" id="KW-1133">Transmembrane helix</keyword>
<dbReference type="NCBIfam" id="TIGR00220">
    <property type="entry name" value="mscL"/>
    <property type="match status" value="1"/>
</dbReference>
<dbReference type="AlphaFoldDB" id="A0A9D2ZPI2"/>
<reference evidence="12" key="1">
    <citation type="journal article" date="2021" name="PeerJ">
        <title>Extensive microbial diversity within the chicken gut microbiome revealed by metagenomics and culture.</title>
        <authorList>
            <person name="Gilroy R."/>
            <person name="Ravi A."/>
            <person name="Getino M."/>
            <person name="Pursley I."/>
            <person name="Horton D.L."/>
            <person name="Alikhan N.F."/>
            <person name="Baker D."/>
            <person name="Gharbi K."/>
            <person name="Hall N."/>
            <person name="Watson M."/>
            <person name="Adriaenssens E.M."/>
            <person name="Foster-Nyarko E."/>
            <person name="Jarju S."/>
            <person name="Secka A."/>
            <person name="Antonio M."/>
            <person name="Oren A."/>
            <person name="Chaudhuri R.R."/>
            <person name="La Ragione R."/>
            <person name="Hildebrand F."/>
            <person name="Pallen M.J."/>
        </authorList>
    </citation>
    <scope>NUCLEOTIDE SEQUENCE</scope>
    <source>
        <strain evidence="12">9264</strain>
    </source>
</reference>
<feature type="region of interest" description="Disordered" evidence="11">
    <location>
        <begin position="153"/>
        <end position="173"/>
    </location>
</feature>
<evidence type="ECO:0000256" key="10">
    <source>
        <dbReference type="HAMAP-Rule" id="MF_00115"/>
    </source>
</evidence>
<dbReference type="PRINTS" id="PR01264">
    <property type="entry name" value="MECHCHANNEL"/>
</dbReference>
<keyword evidence="9 10" id="KW-0407">Ion channel</keyword>
<dbReference type="HAMAP" id="MF_00115">
    <property type="entry name" value="MscL"/>
    <property type="match status" value="1"/>
</dbReference>
<evidence type="ECO:0000313" key="12">
    <source>
        <dbReference type="EMBL" id="HJD45117.1"/>
    </source>
</evidence>
<comment type="subunit">
    <text evidence="10">Homopentamer.</text>
</comment>
<organism evidence="12 13">
    <name type="scientific">Candidatus Paenalcaligenes intestinipullorum</name>
    <dbReference type="NCBI Taxonomy" id="2838718"/>
    <lineage>
        <taxon>Bacteria</taxon>
        <taxon>Pseudomonadati</taxon>
        <taxon>Pseudomonadota</taxon>
        <taxon>Betaproteobacteria</taxon>
        <taxon>Burkholderiales</taxon>
        <taxon>Alcaligenaceae</taxon>
        <taxon>Paenalcaligenes</taxon>
    </lineage>
</organism>
<comment type="caution">
    <text evidence="12">The sequence shown here is derived from an EMBL/GenBank/DDBJ whole genome shotgun (WGS) entry which is preliminary data.</text>
</comment>
<evidence type="ECO:0000256" key="11">
    <source>
        <dbReference type="SAM" id="MobiDB-lite"/>
    </source>
</evidence>
<evidence type="ECO:0000256" key="6">
    <source>
        <dbReference type="ARBA" id="ARBA00022989"/>
    </source>
</evidence>
<evidence type="ECO:0000313" key="13">
    <source>
        <dbReference type="Proteomes" id="UP000823889"/>
    </source>
</evidence>
<keyword evidence="4 10" id="KW-1003">Cell membrane</keyword>
<keyword evidence="8 10" id="KW-0472">Membrane</keyword>
<evidence type="ECO:0000256" key="8">
    <source>
        <dbReference type="ARBA" id="ARBA00023136"/>
    </source>
</evidence>
<keyword evidence="7 10" id="KW-0406">Ion transport</keyword>
<reference evidence="12" key="2">
    <citation type="submission" date="2021-04" db="EMBL/GenBank/DDBJ databases">
        <authorList>
            <person name="Gilroy R."/>
        </authorList>
    </citation>
    <scope>NUCLEOTIDE SEQUENCE</scope>
    <source>
        <strain evidence="12">9264</strain>
    </source>
</reference>
<gene>
    <name evidence="10 12" type="primary">mscL</name>
    <name evidence="12" type="ORF">H9906_08860</name>
</gene>
<feature type="transmembrane region" description="Helical" evidence="10">
    <location>
        <begin position="20"/>
        <end position="37"/>
    </location>
</feature>
<dbReference type="Gene3D" id="1.10.1200.120">
    <property type="entry name" value="Large-conductance mechanosensitive channel, MscL, domain 1"/>
    <property type="match status" value="1"/>
</dbReference>
<dbReference type="Proteomes" id="UP000823889">
    <property type="component" value="Unassembled WGS sequence"/>
</dbReference>
<dbReference type="InterPro" id="IPR001185">
    <property type="entry name" value="MS_channel"/>
</dbReference>
<dbReference type="PANTHER" id="PTHR30266">
    <property type="entry name" value="MECHANOSENSITIVE CHANNEL MSCL"/>
    <property type="match status" value="1"/>
</dbReference>
<comment type="function">
    <text evidence="10">Channel that opens in response to stretch forces in the membrane lipid bilayer. May participate in the regulation of osmotic pressure changes within the cell.</text>
</comment>
<dbReference type="NCBIfam" id="NF010557">
    <property type="entry name" value="PRK13952.1"/>
    <property type="match status" value="1"/>
</dbReference>
<evidence type="ECO:0000256" key="9">
    <source>
        <dbReference type="ARBA" id="ARBA00023303"/>
    </source>
</evidence>
<dbReference type="GO" id="GO:0008381">
    <property type="term" value="F:mechanosensitive monoatomic ion channel activity"/>
    <property type="evidence" value="ECO:0007669"/>
    <property type="project" value="UniProtKB-UniRule"/>
</dbReference>
<dbReference type="InterPro" id="IPR037673">
    <property type="entry name" value="MSC/AndL"/>
</dbReference>
<keyword evidence="5 10" id="KW-0812">Transmembrane</keyword>
<evidence type="ECO:0000256" key="7">
    <source>
        <dbReference type="ARBA" id="ARBA00023065"/>
    </source>
</evidence>
<evidence type="ECO:0000256" key="5">
    <source>
        <dbReference type="ARBA" id="ARBA00022692"/>
    </source>
</evidence>
<protein>
    <recommendedName>
        <fullName evidence="10">Large-conductance mechanosensitive channel</fullName>
    </recommendedName>
</protein>
<dbReference type="PROSITE" id="PS01327">
    <property type="entry name" value="MSCL"/>
    <property type="match status" value="1"/>
</dbReference>
<proteinExistence type="inferred from homology"/>
<dbReference type="InterPro" id="IPR036019">
    <property type="entry name" value="MscL_channel"/>
</dbReference>
<evidence type="ECO:0000256" key="3">
    <source>
        <dbReference type="ARBA" id="ARBA00022448"/>
    </source>
</evidence>